<reference evidence="2" key="1">
    <citation type="journal article" date="2021" name="PeerJ">
        <title>Extensive microbial diversity within the chicken gut microbiome revealed by metagenomics and culture.</title>
        <authorList>
            <person name="Gilroy R."/>
            <person name="Ravi A."/>
            <person name="Getino M."/>
            <person name="Pursley I."/>
            <person name="Horton D.L."/>
            <person name="Alikhan N.F."/>
            <person name="Baker D."/>
            <person name="Gharbi K."/>
            <person name="Hall N."/>
            <person name="Watson M."/>
            <person name="Adriaenssens E.M."/>
            <person name="Foster-Nyarko E."/>
            <person name="Jarju S."/>
            <person name="Secka A."/>
            <person name="Antonio M."/>
            <person name="Oren A."/>
            <person name="Chaudhuri R.R."/>
            <person name="La Ragione R."/>
            <person name="Hildebrand F."/>
            <person name="Pallen M.J."/>
        </authorList>
    </citation>
    <scope>NUCLEOTIDE SEQUENCE</scope>
    <source>
        <strain evidence="2">5925</strain>
    </source>
</reference>
<proteinExistence type="predicted"/>
<feature type="region of interest" description="Disordered" evidence="1">
    <location>
        <begin position="1"/>
        <end position="21"/>
    </location>
</feature>
<evidence type="ECO:0000313" key="3">
    <source>
        <dbReference type="Proteomes" id="UP000823907"/>
    </source>
</evidence>
<reference evidence="2" key="2">
    <citation type="submission" date="2021-04" db="EMBL/GenBank/DDBJ databases">
        <authorList>
            <person name="Gilroy R."/>
        </authorList>
    </citation>
    <scope>NUCLEOTIDE SEQUENCE</scope>
    <source>
        <strain evidence="2">5925</strain>
    </source>
</reference>
<comment type="caution">
    <text evidence="2">The sequence shown here is derived from an EMBL/GenBank/DDBJ whole genome shotgun (WGS) entry which is preliminary data.</text>
</comment>
<dbReference type="EMBL" id="DWUR01000064">
    <property type="protein sequence ID" value="HJD49241.1"/>
    <property type="molecule type" value="Genomic_DNA"/>
</dbReference>
<evidence type="ECO:0000256" key="1">
    <source>
        <dbReference type="SAM" id="MobiDB-lite"/>
    </source>
</evidence>
<dbReference type="AlphaFoldDB" id="A0A9D2UB77"/>
<dbReference type="InterPro" id="IPR036249">
    <property type="entry name" value="Thioredoxin-like_sf"/>
</dbReference>
<dbReference type="CDD" id="cd02972">
    <property type="entry name" value="DsbA_family"/>
    <property type="match status" value="1"/>
</dbReference>
<evidence type="ECO:0000313" key="2">
    <source>
        <dbReference type="EMBL" id="HJD49241.1"/>
    </source>
</evidence>
<gene>
    <name evidence="2" type="ORF">H9907_03895</name>
</gene>
<accession>A0A9D2UB77</accession>
<organism evidence="2 3">
    <name type="scientific">Candidatus Corynebacterium intestinavium</name>
    <dbReference type="NCBI Taxonomy" id="2838531"/>
    <lineage>
        <taxon>Bacteria</taxon>
        <taxon>Bacillati</taxon>
        <taxon>Actinomycetota</taxon>
        <taxon>Actinomycetes</taxon>
        <taxon>Mycobacteriales</taxon>
        <taxon>Corynebacteriaceae</taxon>
        <taxon>Corynebacterium</taxon>
    </lineage>
</organism>
<name>A0A9D2UB77_9CORY</name>
<sequence length="239" mass="26901">MGEQRDVYSGGKNRRRKRKEPAVATTNELNMYFDVTCPFAWVTSRWLLEVEKVRDVKVNFIPMSLSVLNDGRDLDPAYMDRMEAAWAPALAAAAIYTKHPDQIADYYTLMGEAIHDENRGERDYIGCYDDLIAEVVEKLDLPEGFIDRIGLRPHAENAFLDELKETHRRGISLVGDEVGTPIVDIEGRGFFGPVLTRVPKGEQAGELFDASVTLGSYPHFFELKRTRTEDPSATETAVG</sequence>
<protein>
    <submittedName>
        <fullName evidence="2">Disulfide bond formation protein DsbA</fullName>
    </submittedName>
</protein>
<dbReference type="Proteomes" id="UP000823907">
    <property type="component" value="Unassembled WGS sequence"/>
</dbReference>
<dbReference type="InterPro" id="IPR053977">
    <property type="entry name" value="Rv2466c-like"/>
</dbReference>
<dbReference type="Pfam" id="PF22234">
    <property type="entry name" value="Rv2466c-like"/>
    <property type="match status" value="1"/>
</dbReference>
<dbReference type="SUPFAM" id="SSF52833">
    <property type="entry name" value="Thioredoxin-like"/>
    <property type="match status" value="1"/>
</dbReference>
<dbReference type="Gene3D" id="3.40.30.10">
    <property type="entry name" value="Glutaredoxin"/>
    <property type="match status" value="1"/>
</dbReference>